<dbReference type="CDD" id="cd00067">
    <property type="entry name" value="GAL4"/>
    <property type="match status" value="1"/>
</dbReference>
<feature type="region of interest" description="Disordered" evidence="2">
    <location>
        <begin position="242"/>
        <end position="281"/>
    </location>
</feature>
<dbReference type="AlphaFoldDB" id="A0AAV9T218"/>
<comment type="caution">
    <text evidence="4">The sequence shown here is derived from an EMBL/GenBank/DDBJ whole genome shotgun (WGS) entry which is preliminary data.</text>
</comment>
<evidence type="ECO:0000313" key="5">
    <source>
        <dbReference type="Proteomes" id="UP001327957"/>
    </source>
</evidence>
<reference evidence="4 5" key="1">
    <citation type="submission" date="2023-04" db="EMBL/GenBank/DDBJ databases">
        <title>Colletotrichum tabacum stain YC1 causing leaf anthracnose on Nicotiana tabacum(L.) cv.</title>
        <authorList>
            <person name="Ji Z."/>
            <person name="Wang M."/>
            <person name="Zhang J."/>
            <person name="Wang N."/>
            <person name="Zhou Z."/>
        </authorList>
    </citation>
    <scope>NUCLEOTIDE SEQUENCE [LARGE SCALE GENOMIC DNA]</scope>
    <source>
        <strain evidence="4 5">YC1</strain>
    </source>
</reference>
<dbReference type="PROSITE" id="PS50048">
    <property type="entry name" value="ZN2_CY6_FUNGAL_2"/>
    <property type="match status" value="1"/>
</dbReference>
<protein>
    <submittedName>
        <fullName evidence="4">Zn(2)-Cys(6) zinc finger domain protein</fullName>
    </submittedName>
</protein>
<name>A0AAV9T218_9PEZI</name>
<feature type="compositionally biased region" description="Low complexity" evidence="2">
    <location>
        <begin position="92"/>
        <end position="108"/>
    </location>
</feature>
<dbReference type="SUPFAM" id="SSF57701">
    <property type="entry name" value="Zn2/Cys6 DNA-binding domain"/>
    <property type="match status" value="1"/>
</dbReference>
<evidence type="ECO:0000313" key="4">
    <source>
        <dbReference type="EMBL" id="KAK6211716.1"/>
    </source>
</evidence>
<feature type="region of interest" description="Disordered" evidence="2">
    <location>
        <begin position="92"/>
        <end position="129"/>
    </location>
</feature>
<organism evidence="4 5">
    <name type="scientific">Colletotrichum tabaci</name>
    <dbReference type="NCBI Taxonomy" id="1209068"/>
    <lineage>
        <taxon>Eukaryota</taxon>
        <taxon>Fungi</taxon>
        <taxon>Dikarya</taxon>
        <taxon>Ascomycota</taxon>
        <taxon>Pezizomycotina</taxon>
        <taxon>Sordariomycetes</taxon>
        <taxon>Hypocreomycetidae</taxon>
        <taxon>Glomerellales</taxon>
        <taxon>Glomerellaceae</taxon>
        <taxon>Colletotrichum</taxon>
        <taxon>Colletotrichum destructivum species complex</taxon>
    </lineage>
</organism>
<evidence type="ECO:0000256" key="1">
    <source>
        <dbReference type="ARBA" id="ARBA00023242"/>
    </source>
</evidence>
<gene>
    <name evidence="4" type="ORF">QIS74_10980</name>
</gene>
<feature type="region of interest" description="Disordered" evidence="2">
    <location>
        <begin position="297"/>
        <end position="320"/>
    </location>
</feature>
<keyword evidence="1" id="KW-0539">Nucleus</keyword>
<keyword evidence="5" id="KW-1185">Reference proteome</keyword>
<dbReference type="Pfam" id="PF00172">
    <property type="entry name" value="Zn_clus"/>
    <property type="match status" value="1"/>
</dbReference>
<dbReference type="SMART" id="SM00066">
    <property type="entry name" value="GAL4"/>
    <property type="match status" value="1"/>
</dbReference>
<feature type="compositionally biased region" description="Low complexity" evidence="2">
    <location>
        <begin position="428"/>
        <end position="438"/>
    </location>
</feature>
<dbReference type="InterPro" id="IPR036864">
    <property type="entry name" value="Zn2-C6_fun-type_DNA-bd_sf"/>
</dbReference>
<dbReference type="Proteomes" id="UP001327957">
    <property type="component" value="Unassembled WGS sequence"/>
</dbReference>
<dbReference type="PROSITE" id="PS00463">
    <property type="entry name" value="ZN2_CY6_FUNGAL_1"/>
    <property type="match status" value="1"/>
</dbReference>
<sequence length="518" mass="56644">MDEQSQDAISRRNLRRSACDLCREYKVKCSGNRPKCDRCTRLGKECIFSVARPRPQDQDLRFGSRPGPKAHDRFIHVDPAMYRTGSNSSGGNMDNININNNNNNNNNGQQATKERSAGPSWRQNPDAYGEDARTGAFHGCWPDTLPPLHHHHLPAASIPSATAAPITRPPSQAASLTLDRDVDMAFQHAERASSSGQSEAHLSSVSDEGWYWNNVPDFSDNAYSGSSADIYRAVSDDFALLVSRGGIPPPHEEGHGGRDKSRQQQQQQQQHAPAPGSAPTHALSVSALRSHSMMRRADNHNHNHNNNNNNSHHHHNQGSGAMTLSLAAGSRSSSASSSSECSCVQQLTLSLFDLSTWKADQRPGAPADADSPTLSEYCMIYHNSMGLWERLTMGCVRCLSRPQFAQLLILNIEQLVHLQRNQQALQQRPRPASSSSSTPPSPPPPPALSDVIRIGDYVVESDTERAAIVGPLLKGRAAGLMDFIDSLRELLLPTGMPDLGARLDSMTEKLKQRGIECG</sequence>
<dbReference type="GO" id="GO:0008270">
    <property type="term" value="F:zinc ion binding"/>
    <property type="evidence" value="ECO:0007669"/>
    <property type="project" value="InterPro"/>
</dbReference>
<evidence type="ECO:0000256" key="2">
    <source>
        <dbReference type="SAM" id="MobiDB-lite"/>
    </source>
</evidence>
<dbReference type="InterPro" id="IPR001138">
    <property type="entry name" value="Zn2Cys6_DnaBD"/>
</dbReference>
<feature type="region of interest" description="Disordered" evidence="2">
    <location>
        <begin position="421"/>
        <end position="450"/>
    </location>
</feature>
<dbReference type="EMBL" id="JASAOK010000046">
    <property type="protein sequence ID" value="KAK6211716.1"/>
    <property type="molecule type" value="Genomic_DNA"/>
</dbReference>
<accession>A0AAV9T218</accession>
<feature type="domain" description="Zn(2)-C6 fungal-type" evidence="3">
    <location>
        <begin position="18"/>
        <end position="48"/>
    </location>
</feature>
<feature type="compositionally biased region" description="Basic and acidic residues" evidence="2">
    <location>
        <begin position="250"/>
        <end position="262"/>
    </location>
</feature>
<evidence type="ECO:0000259" key="3">
    <source>
        <dbReference type="PROSITE" id="PS50048"/>
    </source>
</evidence>
<proteinExistence type="predicted"/>
<dbReference type="Gene3D" id="4.10.240.10">
    <property type="entry name" value="Zn(2)-C6 fungal-type DNA-binding domain"/>
    <property type="match status" value="1"/>
</dbReference>
<dbReference type="GO" id="GO:0000981">
    <property type="term" value="F:DNA-binding transcription factor activity, RNA polymerase II-specific"/>
    <property type="evidence" value="ECO:0007669"/>
    <property type="project" value="InterPro"/>
</dbReference>